<name>A0A022PJC5_9GAMM</name>
<keyword evidence="1" id="KW-1133">Transmembrane helix</keyword>
<evidence type="ECO:0000256" key="1">
    <source>
        <dbReference type="SAM" id="Phobius"/>
    </source>
</evidence>
<accession>A0A022PJC5</accession>
<proteinExistence type="predicted"/>
<dbReference type="PANTHER" id="PTHR38033:SF1">
    <property type="entry name" value="DOTU FAMILY TYPE IV_VI SECRETION SYSTEM PROTEIN"/>
    <property type="match status" value="1"/>
</dbReference>
<dbReference type="Gene3D" id="1.25.40.590">
    <property type="entry name" value="Type IV / VI secretion system, DotU"/>
    <property type="match status" value="1"/>
</dbReference>
<dbReference type="InterPro" id="IPR038522">
    <property type="entry name" value="T4/T6SS_DotU_sf"/>
</dbReference>
<organism evidence="3 4">
    <name type="scientific">Photorhabdus aegyptia</name>
    <dbReference type="NCBI Taxonomy" id="2805098"/>
    <lineage>
        <taxon>Bacteria</taxon>
        <taxon>Pseudomonadati</taxon>
        <taxon>Pseudomonadota</taxon>
        <taxon>Gammaproteobacteria</taxon>
        <taxon>Enterobacterales</taxon>
        <taxon>Morganellaceae</taxon>
        <taxon>Photorhabdus</taxon>
    </lineage>
</organism>
<protein>
    <submittedName>
        <fullName evidence="3">Type IV / VI secretion system protein, DotU family</fullName>
    </submittedName>
</protein>
<keyword evidence="1" id="KW-0472">Membrane</keyword>
<dbReference type="EMBL" id="JFGV01000033">
    <property type="protein sequence ID" value="EYU15033.1"/>
    <property type="molecule type" value="Genomic_DNA"/>
</dbReference>
<dbReference type="RefSeq" id="WP_036779184.1">
    <property type="nucleotide sequence ID" value="NZ_CAWLTM010000082.1"/>
</dbReference>
<dbReference type="Pfam" id="PF09850">
    <property type="entry name" value="DotU"/>
    <property type="match status" value="1"/>
</dbReference>
<dbReference type="InterPro" id="IPR017732">
    <property type="entry name" value="T4/T6SS_DotU"/>
</dbReference>
<evidence type="ECO:0000313" key="3">
    <source>
        <dbReference type="EMBL" id="EYU15033.1"/>
    </source>
</evidence>
<sequence>MNKSPLLTKKSPPDIDALLQSSYLLVAELCQGASVEQAEVVWQHCTREIEQTRQALRDADVSESAINHISYAQCALLDETILERAPKQGYAPWRATSLQEHFFNTAEAGNQLYERMRTVLHEPAPDRAVLTCFHRVLLLGFQGKCQEDTSLIREQLVTRLRQQVVPFGTAQQSPALTTEPPSSYRLRPIVGQLAAAISGMVIVLLGVWWGLGHYLATLFPGLAR</sequence>
<feature type="domain" description="Type IV / VI secretion system DotU" evidence="2">
    <location>
        <begin position="16"/>
        <end position="212"/>
    </location>
</feature>
<keyword evidence="1" id="KW-0812">Transmembrane</keyword>
<reference evidence="3 4" key="1">
    <citation type="submission" date="2014-03" db="EMBL/GenBank/DDBJ databases">
        <title>Draft Genome of Photorhabdus luminescens BA1, an Egyptian Isolate.</title>
        <authorList>
            <person name="Ghazal S."/>
            <person name="Hurst S.G.IV."/>
            <person name="Morris K."/>
            <person name="Thomas K."/>
            <person name="Tisa L.S."/>
        </authorList>
    </citation>
    <scope>NUCLEOTIDE SEQUENCE [LARGE SCALE GENOMIC DNA]</scope>
    <source>
        <strain evidence="3 4">BA1</strain>
    </source>
</reference>
<keyword evidence="4" id="KW-1185">Reference proteome</keyword>
<dbReference type="Proteomes" id="UP000023464">
    <property type="component" value="Unassembled WGS sequence"/>
</dbReference>
<comment type="caution">
    <text evidence="3">The sequence shown here is derived from an EMBL/GenBank/DDBJ whole genome shotgun (WGS) entry which is preliminary data.</text>
</comment>
<dbReference type="PANTHER" id="PTHR38033">
    <property type="entry name" value="MEMBRANE PROTEIN-RELATED"/>
    <property type="match status" value="1"/>
</dbReference>
<dbReference type="NCBIfam" id="NF038239">
    <property type="entry name" value="T6SS_TssL_short"/>
    <property type="match status" value="1"/>
</dbReference>
<dbReference type="AlphaFoldDB" id="A0A022PJC5"/>
<feature type="transmembrane region" description="Helical" evidence="1">
    <location>
        <begin position="189"/>
        <end position="211"/>
    </location>
</feature>
<dbReference type="PATRIC" id="fig|1393736.3.peg.2443"/>
<evidence type="ECO:0000259" key="2">
    <source>
        <dbReference type="Pfam" id="PF09850"/>
    </source>
</evidence>
<dbReference type="NCBIfam" id="TIGR03349">
    <property type="entry name" value="IV_VI_DotU"/>
    <property type="match status" value="1"/>
</dbReference>
<gene>
    <name evidence="3" type="ORF">BA1DRAFT_02398</name>
</gene>
<evidence type="ECO:0000313" key="4">
    <source>
        <dbReference type="Proteomes" id="UP000023464"/>
    </source>
</evidence>